<dbReference type="Gene3D" id="3.60.15.10">
    <property type="entry name" value="Ribonuclease Z/Hydroxyacylglutathione hydrolase-like"/>
    <property type="match status" value="1"/>
</dbReference>
<accession>A0A327M3B8</accession>
<gene>
    <name evidence="3" type="ORF">DOO78_21235</name>
</gene>
<dbReference type="Pfam" id="PF00753">
    <property type="entry name" value="Lactamase_B"/>
    <property type="match status" value="1"/>
</dbReference>
<evidence type="ECO:0000313" key="4">
    <source>
        <dbReference type="Proteomes" id="UP000249065"/>
    </source>
</evidence>
<evidence type="ECO:0000313" key="3">
    <source>
        <dbReference type="EMBL" id="RAI57026.1"/>
    </source>
</evidence>
<comment type="caution">
    <text evidence="3">The sequence shown here is derived from an EMBL/GenBank/DDBJ whole genome shotgun (WGS) entry which is preliminary data.</text>
</comment>
<dbReference type="NCBIfam" id="TIGR04122">
    <property type="entry name" value="Xnuc_lig_assoc"/>
    <property type="match status" value="1"/>
</dbReference>
<sequence length="433" mass="45355">MPPHPETWLRVTPLGLHCEPGGFTIDPVRPVDRAVITHGHADHARPGHGAVLATPETLAIMRARMGEAGAGAVQQPILPGEVLRQGGVEIRLLPAGHVLGSAQVVLDWQGSRVVVSGDYKRQRDPTCAPFEVVPGRGGGLGGCDVFVTEATFALPVFRHPPPEAEVAKLLKSLALFPERTHVVGCYALGKCQRLIRLLREAGWEAPIHLHGALAPLCRLYEALGVPLGPLAPATVAAKAALRGAIVLAPPSAIQDRWARRLAEPVVGLASGWMRVRQRARTRGVELPLVISDHADWDDLNRTIDEVGAPEVWVTHGRDDALVHALALRGIRGRALHLIGLGEEEDDPPPGADQGDDAAATAAGHEAGDDVANRGEATTAAAHGVGGAAVRRGGTEHAAVRRGENEHAAANRGEAATAAVRGVGGAAANRGENI</sequence>
<dbReference type="AlphaFoldDB" id="A0A327M3B8"/>
<dbReference type="GO" id="GO:0004527">
    <property type="term" value="F:exonuclease activity"/>
    <property type="evidence" value="ECO:0007669"/>
    <property type="project" value="UniProtKB-KW"/>
</dbReference>
<feature type="region of interest" description="Disordered" evidence="1">
    <location>
        <begin position="380"/>
        <end position="433"/>
    </location>
</feature>
<dbReference type="PANTHER" id="PTHR11203:SF49">
    <property type="entry name" value="BLL1145 PROTEIN"/>
    <property type="match status" value="1"/>
</dbReference>
<evidence type="ECO:0000259" key="2">
    <source>
        <dbReference type="PROSITE" id="PS50206"/>
    </source>
</evidence>
<dbReference type="InterPro" id="IPR050698">
    <property type="entry name" value="MBL"/>
</dbReference>
<dbReference type="SUPFAM" id="SSF56281">
    <property type="entry name" value="Metallo-hydrolase/oxidoreductase"/>
    <property type="match status" value="1"/>
</dbReference>
<organism evidence="3 4">
    <name type="scientific">Roseicella frigidaeris</name>
    <dbReference type="NCBI Taxonomy" id="2230885"/>
    <lineage>
        <taxon>Bacteria</taxon>
        <taxon>Pseudomonadati</taxon>
        <taxon>Pseudomonadota</taxon>
        <taxon>Alphaproteobacteria</taxon>
        <taxon>Acetobacterales</taxon>
        <taxon>Roseomonadaceae</taxon>
        <taxon>Roseicella</taxon>
    </lineage>
</organism>
<dbReference type="EC" id="3.1.-.-" evidence="3"/>
<feature type="compositionally biased region" description="Basic and acidic residues" evidence="1">
    <location>
        <begin position="392"/>
        <end position="408"/>
    </location>
</feature>
<feature type="compositionally biased region" description="Low complexity" evidence="1">
    <location>
        <begin position="380"/>
        <end position="391"/>
    </location>
</feature>
<dbReference type="InterPro" id="IPR026360">
    <property type="entry name" value="Xnuc_lig_assoc"/>
</dbReference>
<keyword evidence="3" id="KW-0378">Hydrolase</keyword>
<dbReference type="GO" id="GO:0016874">
    <property type="term" value="F:ligase activity"/>
    <property type="evidence" value="ECO:0007669"/>
    <property type="project" value="UniProtKB-KW"/>
</dbReference>
<reference evidence="4" key="1">
    <citation type="submission" date="2018-06" db="EMBL/GenBank/DDBJ databases">
        <authorList>
            <person name="Khan S.A."/>
        </authorList>
    </citation>
    <scope>NUCLEOTIDE SEQUENCE [LARGE SCALE GENOMIC DNA]</scope>
    <source>
        <strain evidence="4">DB-1506</strain>
    </source>
</reference>
<keyword evidence="3" id="KW-0269">Exonuclease</keyword>
<name>A0A327M3B8_9PROT</name>
<dbReference type="EMBL" id="QLIX01000022">
    <property type="protein sequence ID" value="RAI57026.1"/>
    <property type="molecule type" value="Genomic_DNA"/>
</dbReference>
<dbReference type="InterPro" id="IPR001279">
    <property type="entry name" value="Metallo-B-lactamas"/>
</dbReference>
<dbReference type="InterPro" id="IPR036866">
    <property type="entry name" value="RibonucZ/Hydroxyglut_hydro"/>
</dbReference>
<keyword evidence="3" id="KW-0436">Ligase</keyword>
<dbReference type="OrthoDB" id="9803916at2"/>
<dbReference type="InterPro" id="IPR001763">
    <property type="entry name" value="Rhodanese-like_dom"/>
</dbReference>
<evidence type="ECO:0000256" key="1">
    <source>
        <dbReference type="SAM" id="MobiDB-lite"/>
    </source>
</evidence>
<proteinExistence type="predicted"/>
<protein>
    <submittedName>
        <fullName evidence="3">Ligase-associated DNA damage response exonuclease</fullName>
        <ecNumber evidence="3">3.1.-.-</ecNumber>
    </submittedName>
</protein>
<dbReference type="PROSITE" id="PS50206">
    <property type="entry name" value="RHODANESE_3"/>
    <property type="match status" value="1"/>
</dbReference>
<feature type="domain" description="Rhodanese" evidence="2">
    <location>
        <begin position="161"/>
        <end position="222"/>
    </location>
</feature>
<feature type="compositionally biased region" description="Low complexity" evidence="1">
    <location>
        <begin position="409"/>
        <end position="433"/>
    </location>
</feature>
<feature type="region of interest" description="Disordered" evidence="1">
    <location>
        <begin position="340"/>
        <end position="366"/>
    </location>
</feature>
<dbReference type="GO" id="GO:0004521">
    <property type="term" value="F:RNA endonuclease activity"/>
    <property type="evidence" value="ECO:0007669"/>
    <property type="project" value="TreeGrafter"/>
</dbReference>
<dbReference type="PANTHER" id="PTHR11203">
    <property type="entry name" value="CLEAVAGE AND POLYADENYLATION SPECIFICITY FACTOR FAMILY MEMBER"/>
    <property type="match status" value="1"/>
</dbReference>
<keyword evidence="3" id="KW-0540">Nuclease</keyword>
<keyword evidence="4" id="KW-1185">Reference proteome</keyword>
<dbReference type="Proteomes" id="UP000249065">
    <property type="component" value="Unassembled WGS sequence"/>
</dbReference>